<reference evidence="2 3" key="1">
    <citation type="submission" date="2019-07" db="EMBL/GenBank/DDBJ databases">
        <title>Draft genome for Aliikangiella sp. M105.</title>
        <authorList>
            <person name="Wang G."/>
        </authorList>
    </citation>
    <scope>NUCLEOTIDE SEQUENCE [LARGE SCALE GENOMIC DNA]</scope>
    <source>
        <strain evidence="2 3">M105</strain>
    </source>
</reference>
<sequence>MDFLIFKLNKVQNSYIEDKLRKYGLDCAVDGEPEEVAPCPCCDYLSISPGEKGAWEICTVCFWENGGDGPNHMSLAEARRNFEEIGAIDRCSLKFIDIEGPKKYARNVYKK</sequence>
<dbReference type="AlphaFoldDB" id="A0A545UGW1"/>
<dbReference type="EMBL" id="VIKS01000004">
    <property type="protein sequence ID" value="TQV88695.1"/>
    <property type="molecule type" value="Genomic_DNA"/>
</dbReference>
<dbReference type="Proteomes" id="UP000315439">
    <property type="component" value="Unassembled WGS sequence"/>
</dbReference>
<evidence type="ECO:0000259" key="1">
    <source>
        <dbReference type="Pfam" id="PF14206"/>
    </source>
</evidence>
<accession>A0A545UGW1</accession>
<name>A0A545UGW1_9GAMM</name>
<dbReference type="Pfam" id="PF14206">
    <property type="entry name" value="Cys_rich_CPCC"/>
    <property type="match status" value="1"/>
</dbReference>
<feature type="domain" description="Cysteine-rich CPCC" evidence="1">
    <location>
        <begin position="38"/>
        <end position="94"/>
    </location>
</feature>
<evidence type="ECO:0000313" key="3">
    <source>
        <dbReference type="Proteomes" id="UP000315439"/>
    </source>
</evidence>
<dbReference type="OrthoDB" id="1456570at2"/>
<proteinExistence type="predicted"/>
<protein>
    <recommendedName>
        <fullName evidence="1">Cysteine-rich CPCC domain-containing protein</fullName>
    </recommendedName>
</protein>
<evidence type="ECO:0000313" key="2">
    <source>
        <dbReference type="EMBL" id="TQV88695.1"/>
    </source>
</evidence>
<keyword evidence="3" id="KW-1185">Reference proteome</keyword>
<organism evidence="2 3">
    <name type="scientific">Aliikangiella coralliicola</name>
    <dbReference type="NCBI Taxonomy" id="2592383"/>
    <lineage>
        <taxon>Bacteria</taxon>
        <taxon>Pseudomonadati</taxon>
        <taxon>Pseudomonadota</taxon>
        <taxon>Gammaproteobacteria</taxon>
        <taxon>Oceanospirillales</taxon>
        <taxon>Pleioneaceae</taxon>
        <taxon>Aliikangiella</taxon>
    </lineage>
</organism>
<dbReference type="InterPro" id="IPR025983">
    <property type="entry name" value="Cys_rich_CPCC"/>
</dbReference>
<gene>
    <name evidence="2" type="ORF">FLL46_08705</name>
</gene>
<comment type="caution">
    <text evidence="2">The sequence shown here is derived from an EMBL/GenBank/DDBJ whole genome shotgun (WGS) entry which is preliminary data.</text>
</comment>